<dbReference type="EMBL" id="AAVT01000001">
    <property type="protein sequence ID" value="EAW32996.1"/>
    <property type="molecule type" value="Genomic_DNA"/>
</dbReference>
<sequence>MIRHRGFTLVEMIAVIILLSILTVSIIPRFTSRDGFAEYAVRDQLMSAFRLSQQRAMYDGSGNCYRLNIDATGFGSQRQGVYFGPVGEIEFSGDYGGIAISPAAAIYFDGLGNTFSGDCGGTPLTDMTTLTILPSGIQLGIYSVGYVKAL</sequence>
<reference evidence="2 3" key="1">
    <citation type="journal article" date="2010" name="J. Bacteriol.">
        <title>Genome sequence of the oligotrophic marine Gammaproteobacterium HTCC2143, isolated from the Oregon Coast.</title>
        <authorList>
            <person name="Oh H.M."/>
            <person name="Kang I."/>
            <person name="Ferriera S."/>
            <person name="Giovannoni S.J."/>
            <person name="Cho J.C."/>
        </authorList>
    </citation>
    <scope>NUCLEOTIDE SEQUENCE [LARGE SCALE GENOMIC DNA]</scope>
    <source>
        <strain evidence="2 3">HTCC2143</strain>
    </source>
</reference>
<evidence type="ECO:0000313" key="3">
    <source>
        <dbReference type="Proteomes" id="UP000004931"/>
    </source>
</evidence>
<dbReference type="AlphaFoldDB" id="A0YA42"/>
<proteinExistence type="predicted"/>
<evidence type="ECO:0008006" key="4">
    <source>
        <dbReference type="Google" id="ProtNLM"/>
    </source>
</evidence>
<name>A0YA42_9GAMM</name>
<accession>A0YA42</accession>
<keyword evidence="3" id="KW-1185">Reference proteome</keyword>
<dbReference type="InterPro" id="IPR045584">
    <property type="entry name" value="Pilin-like"/>
</dbReference>
<dbReference type="Pfam" id="PF07963">
    <property type="entry name" value="N_methyl"/>
    <property type="match status" value="1"/>
</dbReference>
<comment type="caution">
    <text evidence="2">The sequence shown here is derived from an EMBL/GenBank/DDBJ whole genome shotgun (WGS) entry which is preliminary data.</text>
</comment>
<organism evidence="2 3">
    <name type="scientific">marine gamma proteobacterium HTCC2143</name>
    <dbReference type="NCBI Taxonomy" id="247633"/>
    <lineage>
        <taxon>Bacteria</taxon>
        <taxon>Pseudomonadati</taxon>
        <taxon>Pseudomonadota</taxon>
        <taxon>Gammaproteobacteria</taxon>
        <taxon>Cellvibrionales</taxon>
        <taxon>Spongiibacteraceae</taxon>
        <taxon>BD1-7 clade</taxon>
    </lineage>
</organism>
<dbReference type="Gene3D" id="3.30.700.10">
    <property type="entry name" value="Glycoprotein, Type 4 Pilin"/>
    <property type="match status" value="1"/>
</dbReference>
<feature type="transmembrane region" description="Helical" evidence="1">
    <location>
        <begin position="7"/>
        <end position="27"/>
    </location>
</feature>
<dbReference type="SUPFAM" id="SSF54523">
    <property type="entry name" value="Pili subunits"/>
    <property type="match status" value="1"/>
</dbReference>
<dbReference type="STRING" id="247633.GP2143_17111"/>
<keyword evidence="1" id="KW-1133">Transmembrane helix</keyword>
<dbReference type="PROSITE" id="PS00409">
    <property type="entry name" value="PROKAR_NTER_METHYL"/>
    <property type="match status" value="1"/>
</dbReference>
<gene>
    <name evidence="2" type="ORF">GP2143_17111</name>
</gene>
<protein>
    <recommendedName>
        <fullName evidence="4">MSHA pilin protein MshC</fullName>
    </recommendedName>
</protein>
<dbReference type="Proteomes" id="UP000004931">
    <property type="component" value="Unassembled WGS sequence"/>
</dbReference>
<evidence type="ECO:0000313" key="2">
    <source>
        <dbReference type="EMBL" id="EAW32996.1"/>
    </source>
</evidence>
<keyword evidence="1" id="KW-0812">Transmembrane</keyword>
<dbReference type="InterPro" id="IPR012902">
    <property type="entry name" value="N_methyl_site"/>
</dbReference>
<keyword evidence="1" id="KW-0472">Membrane</keyword>
<dbReference type="eggNOG" id="COG2165">
    <property type="taxonomic scope" value="Bacteria"/>
</dbReference>
<dbReference type="NCBIfam" id="TIGR02532">
    <property type="entry name" value="IV_pilin_GFxxxE"/>
    <property type="match status" value="1"/>
</dbReference>
<evidence type="ECO:0000256" key="1">
    <source>
        <dbReference type="SAM" id="Phobius"/>
    </source>
</evidence>